<protein>
    <submittedName>
        <fullName evidence="2">Uncharacterized protein</fullName>
    </submittedName>
</protein>
<accession>A0A8J2RHA6</accession>
<evidence type="ECO:0000256" key="1">
    <source>
        <dbReference type="SAM" id="MobiDB-lite"/>
    </source>
</evidence>
<evidence type="ECO:0000313" key="3">
    <source>
        <dbReference type="Proteomes" id="UP000789390"/>
    </source>
</evidence>
<dbReference type="Proteomes" id="UP000789390">
    <property type="component" value="Unassembled WGS sequence"/>
</dbReference>
<dbReference type="AlphaFoldDB" id="A0A8J2RHA6"/>
<proteinExistence type="predicted"/>
<feature type="region of interest" description="Disordered" evidence="1">
    <location>
        <begin position="58"/>
        <end position="148"/>
    </location>
</feature>
<keyword evidence="3" id="KW-1185">Reference proteome</keyword>
<evidence type="ECO:0000313" key="2">
    <source>
        <dbReference type="EMBL" id="CAH0102903.1"/>
    </source>
</evidence>
<dbReference type="OrthoDB" id="6375117at2759"/>
<sequence>MYGIGSVGHQESEEEYDVFSEVEKEMVVKTYSKESASSKIQWNKRHEQDEQLQNFRELAVIPNPTRDTHRTASHDTSSRLDSSSAAGHAGNFASSNNFIGNKSPTPQKREDFEAASSHFSSSGLHGESSSTDQQHHRQSKDNNFPGALSKMSIGAAYGALKTMKPNKN</sequence>
<name>A0A8J2RHA6_9CRUS</name>
<gene>
    <name evidence="2" type="ORF">DGAL_LOCUS5427</name>
</gene>
<organism evidence="2 3">
    <name type="scientific">Daphnia galeata</name>
    <dbReference type="NCBI Taxonomy" id="27404"/>
    <lineage>
        <taxon>Eukaryota</taxon>
        <taxon>Metazoa</taxon>
        <taxon>Ecdysozoa</taxon>
        <taxon>Arthropoda</taxon>
        <taxon>Crustacea</taxon>
        <taxon>Branchiopoda</taxon>
        <taxon>Diplostraca</taxon>
        <taxon>Cladocera</taxon>
        <taxon>Anomopoda</taxon>
        <taxon>Daphniidae</taxon>
        <taxon>Daphnia</taxon>
    </lineage>
</organism>
<feature type="compositionally biased region" description="Basic and acidic residues" evidence="1">
    <location>
        <begin position="66"/>
        <end position="78"/>
    </location>
</feature>
<reference evidence="2" key="1">
    <citation type="submission" date="2021-11" db="EMBL/GenBank/DDBJ databases">
        <authorList>
            <person name="Schell T."/>
        </authorList>
    </citation>
    <scope>NUCLEOTIDE SEQUENCE</scope>
    <source>
        <strain evidence="2">M5</strain>
    </source>
</reference>
<dbReference type="EMBL" id="CAKKLH010000097">
    <property type="protein sequence ID" value="CAH0102903.1"/>
    <property type="molecule type" value="Genomic_DNA"/>
</dbReference>
<feature type="compositionally biased region" description="Low complexity" evidence="1">
    <location>
        <begin position="114"/>
        <end position="130"/>
    </location>
</feature>
<feature type="compositionally biased region" description="Polar residues" evidence="1">
    <location>
        <begin position="92"/>
        <end position="106"/>
    </location>
</feature>
<comment type="caution">
    <text evidence="2">The sequence shown here is derived from an EMBL/GenBank/DDBJ whole genome shotgun (WGS) entry which is preliminary data.</text>
</comment>